<accession>A0A0D9V8U0</accession>
<feature type="region of interest" description="Disordered" evidence="1">
    <location>
        <begin position="83"/>
        <end position="116"/>
    </location>
</feature>
<dbReference type="HOGENOM" id="CLU_2100387_0_0_1"/>
<reference evidence="3" key="2">
    <citation type="submission" date="2013-12" db="EMBL/GenBank/DDBJ databases">
        <authorList>
            <person name="Yu Y."/>
            <person name="Lee S."/>
            <person name="de Baynast K."/>
            <person name="Wissotski M."/>
            <person name="Liu L."/>
            <person name="Talag J."/>
            <person name="Goicoechea J."/>
            <person name="Angelova A."/>
            <person name="Jetty R."/>
            <person name="Kudrna D."/>
            <person name="Golser W."/>
            <person name="Rivera L."/>
            <person name="Zhang J."/>
            <person name="Wing R."/>
        </authorList>
    </citation>
    <scope>NUCLEOTIDE SEQUENCE</scope>
</reference>
<keyword evidence="3" id="KW-1185">Reference proteome</keyword>
<proteinExistence type="predicted"/>
<organism evidence="2 3">
    <name type="scientific">Leersia perrieri</name>
    <dbReference type="NCBI Taxonomy" id="77586"/>
    <lineage>
        <taxon>Eukaryota</taxon>
        <taxon>Viridiplantae</taxon>
        <taxon>Streptophyta</taxon>
        <taxon>Embryophyta</taxon>
        <taxon>Tracheophyta</taxon>
        <taxon>Spermatophyta</taxon>
        <taxon>Magnoliopsida</taxon>
        <taxon>Liliopsida</taxon>
        <taxon>Poales</taxon>
        <taxon>Poaceae</taxon>
        <taxon>BOP clade</taxon>
        <taxon>Oryzoideae</taxon>
        <taxon>Oryzeae</taxon>
        <taxon>Oryzinae</taxon>
        <taxon>Leersia</taxon>
    </lineage>
</organism>
<dbReference type="Gramene" id="LPERR01G34520.1">
    <property type="protein sequence ID" value="LPERR01G34520.1"/>
    <property type="gene ID" value="LPERR01G34520"/>
</dbReference>
<sequence length="116" mass="13456">MPGIVSAPPSPEADNVPGRPHFVNRFVQDDRPIPATAVRYITPERERRTSRPESITVYVPSPPPEMRHFTRCFAYAYCLHHPAHPRRRRPGGHHPRSHPRRPPWDPSRAPPSRLRR</sequence>
<evidence type="ECO:0000313" key="2">
    <source>
        <dbReference type="EnsemblPlants" id="LPERR01G34520.1"/>
    </source>
</evidence>
<evidence type="ECO:0000256" key="1">
    <source>
        <dbReference type="SAM" id="MobiDB-lite"/>
    </source>
</evidence>
<dbReference type="AlphaFoldDB" id="A0A0D9V8U0"/>
<dbReference type="Proteomes" id="UP000032180">
    <property type="component" value="Chromosome 1"/>
</dbReference>
<name>A0A0D9V8U0_9ORYZ</name>
<reference evidence="2" key="3">
    <citation type="submission" date="2015-04" db="UniProtKB">
        <authorList>
            <consortium name="EnsemblPlants"/>
        </authorList>
    </citation>
    <scope>IDENTIFICATION</scope>
</reference>
<protein>
    <submittedName>
        <fullName evidence="2">Uncharacterized protein</fullName>
    </submittedName>
</protein>
<feature type="compositionally biased region" description="Basic residues" evidence="1">
    <location>
        <begin position="83"/>
        <end position="101"/>
    </location>
</feature>
<evidence type="ECO:0000313" key="3">
    <source>
        <dbReference type="Proteomes" id="UP000032180"/>
    </source>
</evidence>
<dbReference type="EnsemblPlants" id="LPERR01G34520.1">
    <property type="protein sequence ID" value="LPERR01G34520.1"/>
    <property type="gene ID" value="LPERR01G34520"/>
</dbReference>
<reference evidence="2 3" key="1">
    <citation type="submission" date="2012-08" db="EMBL/GenBank/DDBJ databases">
        <title>Oryza genome evolution.</title>
        <authorList>
            <person name="Wing R.A."/>
        </authorList>
    </citation>
    <scope>NUCLEOTIDE SEQUENCE</scope>
</reference>